<name>A0AAV0BB52_PHAPC</name>
<accession>A0AAV0BB52</accession>
<evidence type="ECO:0000313" key="1">
    <source>
        <dbReference type="EMBL" id="CAH7683405.1"/>
    </source>
</evidence>
<keyword evidence="2" id="KW-1185">Reference proteome</keyword>
<dbReference type="Proteomes" id="UP001153365">
    <property type="component" value="Unassembled WGS sequence"/>
</dbReference>
<gene>
    <name evidence="1" type="ORF">PPACK8108_LOCUS16892</name>
</gene>
<evidence type="ECO:0000313" key="2">
    <source>
        <dbReference type="Proteomes" id="UP001153365"/>
    </source>
</evidence>
<dbReference type="AlphaFoldDB" id="A0AAV0BB52"/>
<organism evidence="1 2">
    <name type="scientific">Phakopsora pachyrhizi</name>
    <name type="common">Asian soybean rust disease fungus</name>
    <dbReference type="NCBI Taxonomy" id="170000"/>
    <lineage>
        <taxon>Eukaryota</taxon>
        <taxon>Fungi</taxon>
        <taxon>Dikarya</taxon>
        <taxon>Basidiomycota</taxon>
        <taxon>Pucciniomycotina</taxon>
        <taxon>Pucciniomycetes</taxon>
        <taxon>Pucciniales</taxon>
        <taxon>Phakopsoraceae</taxon>
        <taxon>Phakopsora</taxon>
    </lineage>
</organism>
<reference evidence="1" key="1">
    <citation type="submission" date="2022-06" db="EMBL/GenBank/DDBJ databases">
        <authorList>
            <consortium name="SYNGENTA / RWTH Aachen University"/>
        </authorList>
    </citation>
    <scope>NUCLEOTIDE SEQUENCE</scope>
</reference>
<sequence>MKKFYAFLFYFLWYNSTIEAYFTSVTWSKALAGRDVVDLELAKETLALHDTVSGPIIKSEYQNKEVAYSKLTASIATKAIDLVKNHLRRLKYQKLRVHFAPKDVPNNFDDIFFEWMEKSFINEFRDTLKSFESSKSLTQTPLYITNFGYYDLNGKNIFSFEELTLRSLDYLLQASSRIDGEGERIVQEVLKDKKVLEIIKSQFTKNFMNPQLGKSLFINIEDYLKNNSWTKGFSNIFDDFDKILKYFKDPEALYKLGSELNAENQEVSRILIEFLTKPDMLDHTGAFPKLWSFSYYILEYLLKNPEYKFIHLHKSKIEESLLLEKIELLKNHITLSNKADELLPNLLHIKPREEKVIWEKLADVEMRKWYNDYWNKVENLRVNYKIQSNQLHDYLKDYYSFIYNFRERLDVSLTSVQLGEWLNNKLVDNFWRNIEKEAQLTNFVSFKKIYSSILSKAKNDKLKVKIKKRKRISLKSGRSQV</sequence>
<proteinExistence type="predicted"/>
<protein>
    <submittedName>
        <fullName evidence="1">Expressed protein</fullName>
    </submittedName>
</protein>
<dbReference type="EMBL" id="CALTRL010004659">
    <property type="protein sequence ID" value="CAH7683405.1"/>
    <property type="molecule type" value="Genomic_DNA"/>
</dbReference>
<comment type="caution">
    <text evidence="1">The sequence shown here is derived from an EMBL/GenBank/DDBJ whole genome shotgun (WGS) entry which is preliminary data.</text>
</comment>